<evidence type="ECO:0000259" key="6">
    <source>
        <dbReference type="Pfam" id="PF13193"/>
    </source>
</evidence>
<dbReference type="Gene3D" id="3.30.300.30">
    <property type="match status" value="1"/>
</dbReference>
<dbReference type="Pfam" id="PF13193">
    <property type="entry name" value="AMP-binding_C"/>
    <property type="match status" value="1"/>
</dbReference>
<feature type="domain" description="AMP-binding enzyme C-terminal" evidence="6">
    <location>
        <begin position="437"/>
        <end position="512"/>
    </location>
</feature>
<keyword evidence="2" id="KW-0436">Ligase</keyword>
<dbReference type="GO" id="GO:0006631">
    <property type="term" value="P:fatty acid metabolic process"/>
    <property type="evidence" value="ECO:0007669"/>
    <property type="project" value="TreeGrafter"/>
</dbReference>
<dbReference type="Pfam" id="PF00501">
    <property type="entry name" value="AMP-binding"/>
    <property type="match status" value="1"/>
</dbReference>
<dbReference type="InterPro" id="IPR045851">
    <property type="entry name" value="AMP-bd_C_sf"/>
</dbReference>
<dbReference type="InterPro" id="IPR000873">
    <property type="entry name" value="AMP-dep_synth/lig_dom"/>
</dbReference>
<dbReference type="InterPro" id="IPR042099">
    <property type="entry name" value="ANL_N_sf"/>
</dbReference>
<dbReference type="Proteomes" id="UP001360560">
    <property type="component" value="Unassembled WGS sequence"/>
</dbReference>
<dbReference type="AlphaFoldDB" id="A0AAV5QUB9"/>
<dbReference type="PROSITE" id="PS00455">
    <property type="entry name" value="AMP_BINDING"/>
    <property type="match status" value="1"/>
</dbReference>
<name>A0AAV5QUB9_9ASCO</name>
<dbReference type="FunFam" id="3.30.300.30:FF:000007">
    <property type="entry name" value="4-coumarate--CoA ligase 2"/>
    <property type="match status" value="1"/>
</dbReference>
<reference evidence="7 8" key="1">
    <citation type="journal article" date="2023" name="Elife">
        <title>Identification of key yeast species and microbe-microbe interactions impacting larval growth of Drosophila in the wild.</title>
        <authorList>
            <person name="Mure A."/>
            <person name="Sugiura Y."/>
            <person name="Maeda R."/>
            <person name="Honda K."/>
            <person name="Sakurai N."/>
            <person name="Takahashi Y."/>
            <person name="Watada M."/>
            <person name="Katoh T."/>
            <person name="Gotoh A."/>
            <person name="Gotoh Y."/>
            <person name="Taniguchi I."/>
            <person name="Nakamura K."/>
            <person name="Hayashi T."/>
            <person name="Katayama T."/>
            <person name="Uemura T."/>
            <person name="Hattori Y."/>
        </authorList>
    </citation>
    <scope>NUCLEOTIDE SEQUENCE [LARGE SCALE GENOMIC DNA]</scope>
    <source>
        <strain evidence="7 8">SC-9</strain>
    </source>
</reference>
<evidence type="ECO:0000259" key="5">
    <source>
        <dbReference type="Pfam" id="PF00501"/>
    </source>
</evidence>
<evidence type="ECO:0000256" key="4">
    <source>
        <dbReference type="ARBA" id="ARBA00022840"/>
    </source>
</evidence>
<comment type="caution">
    <text evidence="7">The sequence shown here is derived from an EMBL/GenBank/DDBJ whole genome shotgun (WGS) entry which is preliminary data.</text>
</comment>
<dbReference type="PANTHER" id="PTHR43201">
    <property type="entry name" value="ACYL-COA SYNTHETASE"/>
    <property type="match status" value="1"/>
</dbReference>
<evidence type="ECO:0000313" key="7">
    <source>
        <dbReference type="EMBL" id="GMM38523.1"/>
    </source>
</evidence>
<feature type="domain" description="AMP-dependent synthetase/ligase" evidence="5">
    <location>
        <begin position="13"/>
        <end position="387"/>
    </location>
</feature>
<gene>
    <name evidence="7" type="ORF">DASC09_058620</name>
</gene>
<dbReference type="InterPro" id="IPR020845">
    <property type="entry name" value="AMP-binding_CS"/>
</dbReference>
<proteinExistence type="inferred from homology"/>
<organism evidence="7 8">
    <name type="scientific">Saccharomycopsis crataegensis</name>
    <dbReference type="NCBI Taxonomy" id="43959"/>
    <lineage>
        <taxon>Eukaryota</taxon>
        <taxon>Fungi</taxon>
        <taxon>Dikarya</taxon>
        <taxon>Ascomycota</taxon>
        <taxon>Saccharomycotina</taxon>
        <taxon>Saccharomycetes</taxon>
        <taxon>Saccharomycopsidaceae</taxon>
        <taxon>Saccharomycopsis</taxon>
    </lineage>
</organism>
<evidence type="ECO:0000256" key="1">
    <source>
        <dbReference type="ARBA" id="ARBA00006432"/>
    </source>
</evidence>
<keyword evidence="8" id="KW-1185">Reference proteome</keyword>
<evidence type="ECO:0000256" key="2">
    <source>
        <dbReference type="ARBA" id="ARBA00022598"/>
    </source>
</evidence>
<protein>
    <submittedName>
        <fullName evidence="7">Pcs60 protein</fullName>
    </submittedName>
</protein>
<sequence>MSTFIDAITVNNHQAIVIPDGPSLTYFQLAQNVAHLQQIFTNSKSPLSGASTQCSIGISIPNSLEFVVSFLAIVNTARIAAPLNFNYKKNEFDFYLGDLDAKAIFVPRGFRRQGNQPIIQSAIDNHAYIVEVFFDKKTNSIEYEVFSTTSTTPVFVSKRDSAKASCNLTKFSGKPSPEDVAMILHTSGTTGRPKAVPLTHRNITASMRIISGTYSLNSDDTTYVVMPLFHVHGLIGALFSTFYSQGTAIIAPKFSAHNFWKDFITYKATWYSAVPTIHQILLKVGLPKGEVPKIRFIRSCSSALAPANLEKLEQTFRAPVVEAMGMTECAHCVTSNNLPQFGKRKPGTVGQAHGVEIVILNERNEILKQGEIGEVSIKGENVTKGYLNNPKANAENFTAGYFRTGDQGYFDKDNFLTLTGRIKELINRGGEKISPIELDNVMLTYPKVAEAVAFGVEDEKYGQVVHAAIVLAPNASLTLEEFQKYLKTKIASFKVPEKVYFVDKLPKTPTGKIQRRTLPKIFARKSKL</sequence>
<dbReference type="InterPro" id="IPR025110">
    <property type="entry name" value="AMP-bd_C"/>
</dbReference>
<dbReference type="InterPro" id="IPR045310">
    <property type="entry name" value="Pcs60-like"/>
</dbReference>
<dbReference type="GO" id="GO:0031956">
    <property type="term" value="F:medium-chain fatty acid-CoA ligase activity"/>
    <property type="evidence" value="ECO:0007669"/>
    <property type="project" value="TreeGrafter"/>
</dbReference>
<keyword evidence="4" id="KW-0067">ATP-binding</keyword>
<dbReference type="RefSeq" id="XP_064855518.1">
    <property type="nucleotide sequence ID" value="XM_064999446.1"/>
</dbReference>
<dbReference type="PANTHER" id="PTHR43201:SF5">
    <property type="entry name" value="MEDIUM-CHAIN ACYL-COA LIGASE ACSF2, MITOCHONDRIAL"/>
    <property type="match status" value="1"/>
</dbReference>
<dbReference type="GO" id="GO:0005524">
    <property type="term" value="F:ATP binding"/>
    <property type="evidence" value="ECO:0007669"/>
    <property type="project" value="UniProtKB-KW"/>
</dbReference>
<dbReference type="SUPFAM" id="SSF56801">
    <property type="entry name" value="Acetyl-CoA synthetase-like"/>
    <property type="match status" value="1"/>
</dbReference>
<evidence type="ECO:0000256" key="3">
    <source>
        <dbReference type="ARBA" id="ARBA00022741"/>
    </source>
</evidence>
<dbReference type="CDD" id="cd05926">
    <property type="entry name" value="FACL_fum10p_like"/>
    <property type="match status" value="1"/>
</dbReference>
<evidence type="ECO:0000313" key="8">
    <source>
        <dbReference type="Proteomes" id="UP001360560"/>
    </source>
</evidence>
<comment type="similarity">
    <text evidence="1">Belongs to the ATP-dependent AMP-binding enzyme family.</text>
</comment>
<dbReference type="EMBL" id="BTFZ01000020">
    <property type="protein sequence ID" value="GMM38523.1"/>
    <property type="molecule type" value="Genomic_DNA"/>
</dbReference>
<dbReference type="Gene3D" id="3.40.50.12780">
    <property type="entry name" value="N-terminal domain of ligase-like"/>
    <property type="match status" value="1"/>
</dbReference>
<accession>A0AAV5QUB9</accession>
<dbReference type="GeneID" id="90076511"/>
<keyword evidence="3" id="KW-0547">Nucleotide-binding</keyword>